<feature type="region of interest" description="Disordered" evidence="1">
    <location>
        <begin position="1"/>
        <end position="51"/>
    </location>
</feature>
<dbReference type="AlphaFoldDB" id="D6A4H8"/>
<sequence length="170" mass="17621">MQGGGARLPQQPSSATEGSRMTDQPEPRGPIGWARKQQQDRAAALAPDGGSAVPAAWSQLEAHAFNAVQPALRAAGAWLPLSARRAVARAVLETILGPIPTGTDTATWTAVRAIQLMHEAGRQRDAAEAALARVETLAAQIAAGHPVQDNPDNLAAAIRDAASTGQTKES</sequence>
<feature type="compositionally biased region" description="Polar residues" evidence="1">
    <location>
        <begin position="10"/>
        <end position="22"/>
    </location>
</feature>
<protein>
    <submittedName>
        <fullName evidence="2">Predicted protein</fullName>
    </submittedName>
</protein>
<evidence type="ECO:0000313" key="3">
    <source>
        <dbReference type="Proteomes" id="UP000003824"/>
    </source>
</evidence>
<name>D6A4H8_STRV1</name>
<dbReference type="eggNOG" id="ENOG50327DV">
    <property type="taxonomic scope" value="Bacteria"/>
</dbReference>
<evidence type="ECO:0000313" key="2">
    <source>
        <dbReference type="EMBL" id="EFE65818.2"/>
    </source>
</evidence>
<evidence type="ECO:0000256" key="1">
    <source>
        <dbReference type="SAM" id="MobiDB-lite"/>
    </source>
</evidence>
<dbReference type="Proteomes" id="UP000003824">
    <property type="component" value="Unassembled WGS sequence"/>
</dbReference>
<gene>
    <name evidence="2" type="ORF">SSFG_01072</name>
</gene>
<dbReference type="EMBL" id="DS999641">
    <property type="protein sequence ID" value="EFE65818.2"/>
    <property type="molecule type" value="Genomic_DNA"/>
</dbReference>
<accession>D6A4H8</accession>
<reference evidence="3" key="1">
    <citation type="submission" date="2008-12" db="EMBL/GenBank/DDBJ databases">
        <title>Annotation of Streptomyces ghanaensis ATCC 14672.</title>
        <authorList>
            <consortium name="The Broad Institute Genome Sequencing Platform"/>
            <consortium name="Broad Institute Microbial Sequencing Center"/>
            <person name="Fischbach M."/>
            <person name="Ward D."/>
            <person name="Young S."/>
            <person name="Kodira C.D."/>
            <person name="Zeng Q."/>
            <person name="Koehrsen M."/>
            <person name="Godfrey P."/>
            <person name="Alvarado L."/>
            <person name="Berlin A.M."/>
            <person name="Borenstein D."/>
            <person name="Chen Z."/>
            <person name="Engels R."/>
            <person name="Freedman E."/>
            <person name="Gellesch M."/>
            <person name="Goldberg J."/>
            <person name="Griggs A."/>
            <person name="Gujja S."/>
            <person name="Heiman D.I."/>
            <person name="Hepburn T.A."/>
            <person name="Howarth C."/>
            <person name="Jen D."/>
            <person name="Larson L."/>
            <person name="Lewis B."/>
            <person name="Mehta T."/>
            <person name="Park D."/>
            <person name="Pearson M."/>
            <person name="Roberts A."/>
            <person name="Saif S."/>
            <person name="Shea T.D."/>
            <person name="Shenoy N."/>
            <person name="Sisk P."/>
            <person name="Stolte C."/>
            <person name="Sykes S.N."/>
            <person name="Walk T."/>
            <person name="White J."/>
            <person name="Yandava C."/>
            <person name="Straight P."/>
            <person name="Clardy J."/>
            <person name="Hung D."/>
            <person name="Kolter R."/>
            <person name="Mekalanos J."/>
            <person name="Walker S."/>
            <person name="Walsh C.T."/>
            <person name="Wieland B.L.C."/>
            <person name="Ilzarbe M."/>
            <person name="Galagan J."/>
            <person name="Nusbaum C."/>
            <person name="Birren B."/>
        </authorList>
    </citation>
    <scope>NUCLEOTIDE SEQUENCE [LARGE SCALE GENOMIC DNA]</scope>
    <source>
        <strain evidence="3">ATCC 14672 / DSM 40746 / JCM 4963 / KCTC 9882 / NRRL B-12104 / FH 1290</strain>
    </source>
</reference>
<proteinExistence type="predicted"/>
<organism evidence="2 3">
    <name type="scientific">Streptomyces viridosporus (strain ATCC 14672 / DSM 40746 / JCM 4963 / KCTC 9882 / NRRL B-12104 / FH 1290)</name>
    <name type="common">Streptomyces ghanaensis</name>
    <dbReference type="NCBI Taxonomy" id="566461"/>
    <lineage>
        <taxon>Bacteria</taxon>
        <taxon>Bacillati</taxon>
        <taxon>Actinomycetota</taxon>
        <taxon>Actinomycetes</taxon>
        <taxon>Kitasatosporales</taxon>
        <taxon>Streptomycetaceae</taxon>
        <taxon>Streptomyces</taxon>
    </lineage>
</organism>